<dbReference type="InterPro" id="IPR024930">
    <property type="entry name" value="Skp_dom_sf"/>
</dbReference>
<comment type="similarity">
    <text evidence="1">Belongs to the Skp family.</text>
</comment>
<feature type="signal peptide" evidence="4">
    <location>
        <begin position="1"/>
        <end position="21"/>
    </location>
</feature>
<dbReference type="Proteomes" id="UP001055955">
    <property type="component" value="Chromosome"/>
</dbReference>
<keyword evidence="3" id="KW-0175">Coiled coil</keyword>
<dbReference type="PANTHER" id="PTHR35089:SF1">
    <property type="entry name" value="CHAPERONE PROTEIN SKP"/>
    <property type="match status" value="1"/>
</dbReference>
<dbReference type="SUPFAM" id="SSF111384">
    <property type="entry name" value="OmpH-like"/>
    <property type="match status" value="1"/>
</dbReference>
<dbReference type="PANTHER" id="PTHR35089">
    <property type="entry name" value="CHAPERONE PROTEIN SKP"/>
    <property type="match status" value="1"/>
</dbReference>
<dbReference type="InterPro" id="IPR005632">
    <property type="entry name" value="Chaperone_Skp"/>
</dbReference>
<proteinExistence type="inferred from homology"/>
<feature type="chain" id="PRO_5046604218" evidence="4">
    <location>
        <begin position="22"/>
        <end position="168"/>
    </location>
</feature>
<gene>
    <name evidence="5" type="ORF">MMH89_00595</name>
</gene>
<evidence type="ECO:0000313" key="6">
    <source>
        <dbReference type="Proteomes" id="UP001055955"/>
    </source>
</evidence>
<name>A0ABY5DM78_9GAMM</name>
<evidence type="ECO:0000256" key="2">
    <source>
        <dbReference type="ARBA" id="ARBA00022729"/>
    </source>
</evidence>
<sequence length="168" mass="18561">MNQLAKRIIVSLLCGCALVTAASSESRVTGVYFVDMEAAFQESSASKMQKLQNTFEKKQATLASEHTQLEEEARTFEKNAATMPASVRESTQQTIREKAEALSAKRAKLSQDQYQSENEIRSAFIQSVSKASKEIAQKKGINLILPKQVVLFAEADLDLTAEVLKVMN</sequence>
<dbReference type="SMART" id="SM00935">
    <property type="entry name" value="OmpH"/>
    <property type="match status" value="1"/>
</dbReference>
<dbReference type="Gene3D" id="3.30.910.20">
    <property type="entry name" value="Skp domain"/>
    <property type="match status" value="1"/>
</dbReference>
<dbReference type="RefSeq" id="WP_258568449.1">
    <property type="nucleotide sequence ID" value="NZ_CP092900.1"/>
</dbReference>
<reference evidence="5 6" key="1">
    <citation type="journal article" date="2022" name="Nat. Microbiol.">
        <title>The microbiome of a bacterivorous marine choanoflagellate contains a resource-demanding obligate bacterial associate.</title>
        <authorList>
            <person name="Needham D.M."/>
            <person name="Poirier C."/>
            <person name="Bachy C."/>
            <person name="George E.E."/>
            <person name="Wilken S."/>
            <person name="Yung C.C.M."/>
            <person name="Limardo A.J."/>
            <person name="Morando M."/>
            <person name="Sudek L."/>
            <person name="Malmstrom R.R."/>
            <person name="Keeling P.J."/>
            <person name="Santoro A.E."/>
            <person name="Worden A.Z."/>
        </authorList>
    </citation>
    <scope>NUCLEOTIDE SEQUENCE [LARGE SCALE GENOMIC DNA]</scope>
    <source>
        <strain evidence="5 6">Comchoano-1</strain>
    </source>
</reference>
<keyword evidence="2 4" id="KW-0732">Signal</keyword>
<evidence type="ECO:0000256" key="4">
    <source>
        <dbReference type="SAM" id="SignalP"/>
    </source>
</evidence>
<protein>
    <submittedName>
        <fullName evidence="5">OmpH family outer membrane protein</fullName>
    </submittedName>
</protein>
<feature type="coiled-coil region" evidence="3">
    <location>
        <begin position="59"/>
        <end position="112"/>
    </location>
</feature>
<evidence type="ECO:0000256" key="1">
    <source>
        <dbReference type="ARBA" id="ARBA00009091"/>
    </source>
</evidence>
<evidence type="ECO:0000313" key="5">
    <source>
        <dbReference type="EMBL" id="UTC24664.1"/>
    </source>
</evidence>
<evidence type="ECO:0000256" key="3">
    <source>
        <dbReference type="SAM" id="Coils"/>
    </source>
</evidence>
<organism evidence="5 6">
    <name type="scientific">Candidatus Comchoanobacter bicostacola</name>
    <dbReference type="NCBI Taxonomy" id="2919598"/>
    <lineage>
        <taxon>Bacteria</taxon>
        <taxon>Pseudomonadati</taxon>
        <taxon>Pseudomonadota</taxon>
        <taxon>Gammaproteobacteria</taxon>
        <taxon>Candidatus Comchoanobacterales</taxon>
        <taxon>Candidatus Comchoanobacteraceae</taxon>
        <taxon>Candidatus Comchoanobacter</taxon>
    </lineage>
</organism>
<dbReference type="EMBL" id="CP092900">
    <property type="protein sequence ID" value="UTC24664.1"/>
    <property type="molecule type" value="Genomic_DNA"/>
</dbReference>
<accession>A0ABY5DM78</accession>
<dbReference type="Pfam" id="PF03938">
    <property type="entry name" value="OmpH"/>
    <property type="match status" value="1"/>
</dbReference>
<keyword evidence="6" id="KW-1185">Reference proteome</keyword>